<dbReference type="InterPro" id="IPR050177">
    <property type="entry name" value="Lipid_A_modif_metabolic_enz"/>
</dbReference>
<dbReference type="AlphaFoldDB" id="A0A5N5UHI2"/>
<dbReference type="Proteomes" id="UP000326302">
    <property type="component" value="Unassembled WGS sequence"/>
</dbReference>
<feature type="domain" description="NAD-dependent epimerase/dehydratase" evidence="1">
    <location>
        <begin position="3"/>
        <end position="247"/>
    </location>
</feature>
<dbReference type="PANTHER" id="PTHR43245:SF17">
    <property type="entry name" value="UDP-GLUCOSE 4-EPIMERASE"/>
    <property type="match status" value="1"/>
</dbReference>
<dbReference type="Gene3D" id="3.40.50.720">
    <property type="entry name" value="NAD(P)-binding Rossmann-like Domain"/>
    <property type="match status" value="1"/>
</dbReference>
<proteinExistence type="predicted"/>
<dbReference type="PRINTS" id="PR01713">
    <property type="entry name" value="NUCEPIMERASE"/>
</dbReference>
<accession>A0A5N5UHI2</accession>
<dbReference type="EMBL" id="QJOW01000001">
    <property type="protein sequence ID" value="KAB7517981.1"/>
    <property type="molecule type" value="Genomic_DNA"/>
</dbReference>
<dbReference type="SUPFAM" id="SSF51735">
    <property type="entry name" value="NAD(P)-binding Rossmann-fold domains"/>
    <property type="match status" value="1"/>
</dbReference>
<dbReference type="Pfam" id="PF01370">
    <property type="entry name" value="Epimerase"/>
    <property type="match status" value="1"/>
</dbReference>
<comment type="caution">
    <text evidence="2">The sequence shown here is derived from an EMBL/GenBank/DDBJ whole genome shotgun (WGS) entry which is preliminary data.</text>
</comment>
<evidence type="ECO:0000313" key="3">
    <source>
        <dbReference type="Proteomes" id="UP000326302"/>
    </source>
</evidence>
<reference evidence="2 3" key="1">
    <citation type="submission" date="2019-10" db="EMBL/GenBank/DDBJ databases">
        <title>Unraveling microbial dark matter from salterns through culturing: the case of the genus Halosegnis.</title>
        <authorList>
            <person name="Duran-Viseras A."/>
            <person name="Andrei A.-S."/>
            <person name="Vera-Gargallo B."/>
            <person name="Ghai R."/>
            <person name="Sanchez-Porro C."/>
            <person name="Ventosa A."/>
        </authorList>
    </citation>
    <scope>NUCLEOTIDE SEQUENCE [LARGE SCALE GENOMIC DNA]</scope>
    <source>
        <strain evidence="2 3">F17-44</strain>
    </source>
</reference>
<name>A0A5N5UHI2_9EURY</name>
<dbReference type="PANTHER" id="PTHR43245">
    <property type="entry name" value="BIFUNCTIONAL POLYMYXIN RESISTANCE PROTEIN ARNA"/>
    <property type="match status" value="1"/>
</dbReference>
<dbReference type="OrthoDB" id="4907at2157"/>
<gene>
    <name evidence="2" type="ORF">DMP03_01040</name>
</gene>
<dbReference type="InterPro" id="IPR001509">
    <property type="entry name" value="Epimerase_deHydtase"/>
</dbReference>
<sequence>MQILVTGGAGFIGGNISQQLVAQGHDVTVVDMMHPYYDLSIKRHTIEACRETATGSDGSYEFVEGDVRDEATVETLVGEAEFIYHQAGRAGVRDSVAEPRVYDEVNVEGTLNILDTARENDVKRIVYASSSSVYGKPEYLPYDEQHPTTPVSPYGASKLAAERYGCSYSEVYDLSFVALRYFTVYGPRMRPNMAITNFVSRCMNGESPVIYGDGTQTRDFTYIDDVVSANLALLETDVADGEAVNIGSTDNIEIRELAGAIRDEVDPELEFEFDDRHAADAEHTHASVDRARDRLDYEPTYDIREGVAQFIDWYRANREWYEPLVRAS</sequence>
<dbReference type="RefSeq" id="WP_152118884.1">
    <property type="nucleotide sequence ID" value="NZ_QJOW01000001.1"/>
</dbReference>
<evidence type="ECO:0000313" key="2">
    <source>
        <dbReference type="EMBL" id="KAB7517981.1"/>
    </source>
</evidence>
<dbReference type="InterPro" id="IPR036291">
    <property type="entry name" value="NAD(P)-bd_dom_sf"/>
</dbReference>
<evidence type="ECO:0000259" key="1">
    <source>
        <dbReference type="Pfam" id="PF01370"/>
    </source>
</evidence>
<organism evidence="2 3">
    <name type="scientific">Halosegnis rubeus</name>
    <dbReference type="NCBI Taxonomy" id="2212850"/>
    <lineage>
        <taxon>Archaea</taxon>
        <taxon>Methanobacteriati</taxon>
        <taxon>Methanobacteriota</taxon>
        <taxon>Stenosarchaea group</taxon>
        <taxon>Halobacteria</taxon>
        <taxon>Halobacteriales</taxon>
        <taxon>Natronomonadaceae</taxon>
        <taxon>Halosegnis</taxon>
    </lineage>
</organism>
<protein>
    <submittedName>
        <fullName evidence="2">NAD-dependent epimerase/dehydratase family protein</fullName>
    </submittedName>
</protein>